<dbReference type="EMBL" id="FNST01000001">
    <property type="protein sequence ID" value="SEB29693.1"/>
    <property type="molecule type" value="Genomic_DNA"/>
</dbReference>
<dbReference type="Gene3D" id="1.10.1470.10">
    <property type="entry name" value="YjbJ"/>
    <property type="match status" value="1"/>
</dbReference>
<evidence type="ECO:0000259" key="3">
    <source>
        <dbReference type="Pfam" id="PF05532"/>
    </source>
</evidence>
<dbReference type="InterPro" id="IPR036629">
    <property type="entry name" value="YjbJ_sf"/>
</dbReference>
<feature type="domain" description="CsbD-like" evidence="3">
    <location>
        <begin position="6"/>
        <end position="57"/>
    </location>
</feature>
<evidence type="ECO:0000313" key="4">
    <source>
        <dbReference type="EMBL" id="SEB29693.1"/>
    </source>
</evidence>
<sequence>MNVGKKMAHTAEAVRGSAKKALGRVTGNRRMQAEGHGDKVKGNTKQSGSKIRDAFRH</sequence>
<dbReference type="InterPro" id="IPR008462">
    <property type="entry name" value="CsbD"/>
</dbReference>
<dbReference type="Proteomes" id="UP000198609">
    <property type="component" value="Unassembled WGS sequence"/>
</dbReference>
<name>A0A1H4I6V2_STRMJ</name>
<evidence type="ECO:0000313" key="5">
    <source>
        <dbReference type="Proteomes" id="UP000198609"/>
    </source>
</evidence>
<organism evidence="4 5">
    <name type="scientific">Streptomyces melanosporofaciens</name>
    <dbReference type="NCBI Taxonomy" id="67327"/>
    <lineage>
        <taxon>Bacteria</taxon>
        <taxon>Bacillati</taxon>
        <taxon>Actinomycetota</taxon>
        <taxon>Actinomycetes</taxon>
        <taxon>Kitasatosporales</taxon>
        <taxon>Streptomycetaceae</taxon>
        <taxon>Streptomyces</taxon>
        <taxon>Streptomyces violaceusniger group</taxon>
    </lineage>
</organism>
<keyword evidence="5" id="KW-1185">Reference proteome</keyword>
<protein>
    <submittedName>
        <fullName evidence="4">CsbD-like</fullName>
    </submittedName>
</protein>
<feature type="region of interest" description="Disordered" evidence="2">
    <location>
        <begin position="1"/>
        <end position="57"/>
    </location>
</feature>
<feature type="compositionally biased region" description="Basic and acidic residues" evidence="2">
    <location>
        <begin position="31"/>
        <end position="41"/>
    </location>
</feature>
<dbReference type="SUPFAM" id="SSF69047">
    <property type="entry name" value="Hypothetical protein YjbJ"/>
    <property type="match status" value="1"/>
</dbReference>
<accession>A0A1H4I6V2</accession>
<dbReference type="RefSeq" id="WP_093459485.1">
    <property type="nucleotide sequence ID" value="NZ_FNST01000001.1"/>
</dbReference>
<proteinExistence type="inferred from homology"/>
<dbReference type="AlphaFoldDB" id="A0A1H4I6V2"/>
<evidence type="ECO:0000256" key="1">
    <source>
        <dbReference type="ARBA" id="ARBA00009129"/>
    </source>
</evidence>
<dbReference type="Pfam" id="PF05532">
    <property type="entry name" value="CsbD"/>
    <property type="match status" value="1"/>
</dbReference>
<reference evidence="5" key="1">
    <citation type="submission" date="2016-10" db="EMBL/GenBank/DDBJ databases">
        <authorList>
            <person name="Varghese N."/>
            <person name="Submissions S."/>
        </authorList>
    </citation>
    <scope>NUCLEOTIDE SEQUENCE [LARGE SCALE GENOMIC DNA]</scope>
    <source>
        <strain evidence="5">DSM 40318</strain>
    </source>
</reference>
<gene>
    <name evidence="4" type="ORF">SAMN04490356_0079</name>
</gene>
<comment type="similarity">
    <text evidence="1">Belongs to the UPF0337 (CsbD) family.</text>
</comment>
<evidence type="ECO:0000256" key="2">
    <source>
        <dbReference type="SAM" id="MobiDB-lite"/>
    </source>
</evidence>